<evidence type="ECO:0000256" key="1">
    <source>
        <dbReference type="ARBA" id="ARBA00004651"/>
    </source>
</evidence>
<reference evidence="8 9" key="1">
    <citation type="submission" date="2020-07" db="EMBL/GenBank/DDBJ databases">
        <authorList>
            <person name="Zhuang K."/>
            <person name="Ran Y."/>
        </authorList>
    </citation>
    <scope>NUCLEOTIDE SEQUENCE [LARGE SCALE GENOMIC DNA]</scope>
    <source>
        <strain evidence="8 9">WCH-YHL-001</strain>
    </source>
</reference>
<organism evidence="8 9">
    <name type="scientific">Nocardia huaxiensis</name>
    <dbReference type="NCBI Taxonomy" id="2755382"/>
    <lineage>
        <taxon>Bacteria</taxon>
        <taxon>Bacillati</taxon>
        <taxon>Actinomycetota</taxon>
        <taxon>Actinomycetes</taxon>
        <taxon>Mycobacteriales</taxon>
        <taxon>Nocardiaceae</taxon>
        <taxon>Nocardia</taxon>
    </lineage>
</organism>
<keyword evidence="4 6" id="KW-1133">Transmembrane helix</keyword>
<evidence type="ECO:0000313" key="8">
    <source>
        <dbReference type="EMBL" id="QLY34091.1"/>
    </source>
</evidence>
<evidence type="ECO:0000256" key="4">
    <source>
        <dbReference type="ARBA" id="ARBA00022989"/>
    </source>
</evidence>
<evidence type="ECO:0000256" key="6">
    <source>
        <dbReference type="SAM" id="Phobius"/>
    </source>
</evidence>
<dbReference type="KEGG" id="nhu:H0264_03185"/>
<feature type="transmembrane region" description="Helical" evidence="6">
    <location>
        <begin position="279"/>
        <end position="298"/>
    </location>
</feature>
<evidence type="ECO:0000313" key="9">
    <source>
        <dbReference type="Proteomes" id="UP000515512"/>
    </source>
</evidence>
<feature type="domain" description="Type II secretion system protein GspF" evidence="7">
    <location>
        <begin position="141"/>
        <end position="260"/>
    </location>
</feature>
<dbReference type="Pfam" id="PF00482">
    <property type="entry name" value="T2SSF"/>
    <property type="match status" value="1"/>
</dbReference>
<gene>
    <name evidence="8" type="ORF">H0264_03185</name>
</gene>
<accession>A0A7D6VFC9</accession>
<evidence type="ECO:0000256" key="2">
    <source>
        <dbReference type="ARBA" id="ARBA00022475"/>
    </source>
</evidence>
<proteinExistence type="predicted"/>
<dbReference type="GO" id="GO:0005886">
    <property type="term" value="C:plasma membrane"/>
    <property type="evidence" value="ECO:0007669"/>
    <property type="project" value="UniProtKB-SubCell"/>
</dbReference>
<dbReference type="AlphaFoldDB" id="A0A7D6VFC9"/>
<dbReference type="InterPro" id="IPR018076">
    <property type="entry name" value="T2SS_GspF_dom"/>
</dbReference>
<comment type="subcellular location">
    <subcellularLocation>
        <location evidence="1">Cell membrane</location>
        <topology evidence="1">Multi-pass membrane protein</topology>
    </subcellularLocation>
</comment>
<name>A0A7D6VFC9_9NOCA</name>
<keyword evidence="5 6" id="KW-0472">Membrane</keyword>
<dbReference type="PANTHER" id="PTHR35007">
    <property type="entry name" value="INTEGRAL MEMBRANE PROTEIN-RELATED"/>
    <property type="match status" value="1"/>
</dbReference>
<sequence>MRADRRIVPTADIASRGSVAGSGEAVATPEGGTDVVRLAGVEVGQVEVALVCSALALTVAPESAARRRFARLYDGRKSRKLPIAWVIRAGVGAGLAALFAVGVGPLVAALLVVGTFVVRRRRALREARRTAACGRLLEGLETVIGELRVGAHPSAAAEIAARETGGEVGRVFAVSAARSRLGGSGADALRRPESAVAVELSRIAEAWQVAEQHGLALAELLSAARVDLLGRRRFRDRTHAALAGPRATAAVLAGLPVLGVGLGQVMGAAPMHVLFGSSAGSWLLPLGSSLACAGLLWTDATTERVLR</sequence>
<feature type="transmembrane region" description="Helical" evidence="6">
    <location>
        <begin position="240"/>
        <end position="259"/>
    </location>
</feature>
<keyword evidence="3 6" id="KW-0812">Transmembrane</keyword>
<evidence type="ECO:0000256" key="3">
    <source>
        <dbReference type="ARBA" id="ARBA00022692"/>
    </source>
</evidence>
<dbReference type="Proteomes" id="UP000515512">
    <property type="component" value="Chromosome"/>
</dbReference>
<evidence type="ECO:0000256" key="5">
    <source>
        <dbReference type="ARBA" id="ARBA00023136"/>
    </source>
</evidence>
<keyword evidence="9" id="KW-1185">Reference proteome</keyword>
<dbReference type="EMBL" id="CP059399">
    <property type="protein sequence ID" value="QLY34091.1"/>
    <property type="molecule type" value="Genomic_DNA"/>
</dbReference>
<keyword evidence="2" id="KW-1003">Cell membrane</keyword>
<evidence type="ECO:0000259" key="7">
    <source>
        <dbReference type="Pfam" id="PF00482"/>
    </source>
</evidence>
<protein>
    <submittedName>
        <fullName evidence="8">Type II secretion system F family protein</fullName>
    </submittedName>
</protein>
<dbReference type="PANTHER" id="PTHR35007:SF4">
    <property type="entry name" value="CONSERVED TRANSMEMBRANE PROTEIN-RELATED"/>
    <property type="match status" value="1"/>
</dbReference>
<feature type="transmembrane region" description="Helical" evidence="6">
    <location>
        <begin position="85"/>
        <end position="118"/>
    </location>
</feature>